<reference evidence="2" key="1">
    <citation type="journal article" date="2014" name="Int. J. Syst. Evol. Microbiol.">
        <title>Complete genome sequence of Corynebacterium casei LMG S-19264T (=DSM 44701T), isolated from a smear-ripened cheese.</title>
        <authorList>
            <consortium name="US DOE Joint Genome Institute (JGI-PGF)"/>
            <person name="Walter F."/>
            <person name="Albersmeier A."/>
            <person name="Kalinowski J."/>
            <person name="Ruckert C."/>
        </authorList>
    </citation>
    <scope>NUCLEOTIDE SEQUENCE</scope>
    <source>
        <strain evidence="2">CGMCC 4.7308</strain>
    </source>
</reference>
<accession>A0A917WM74</accession>
<dbReference type="SMART" id="SM00849">
    <property type="entry name" value="Lactamase_B"/>
    <property type="match status" value="1"/>
</dbReference>
<organism evidence="2 3">
    <name type="scientific">Nakamurella endophytica</name>
    <dbReference type="NCBI Taxonomy" id="1748367"/>
    <lineage>
        <taxon>Bacteria</taxon>
        <taxon>Bacillati</taxon>
        <taxon>Actinomycetota</taxon>
        <taxon>Actinomycetes</taxon>
        <taxon>Nakamurellales</taxon>
        <taxon>Nakamurellaceae</taxon>
        <taxon>Nakamurella</taxon>
    </lineage>
</organism>
<evidence type="ECO:0000313" key="3">
    <source>
        <dbReference type="Proteomes" id="UP000655208"/>
    </source>
</evidence>
<protein>
    <submittedName>
        <fullName evidence="2">MBL fold metallo-hydrolase</fullName>
    </submittedName>
</protein>
<dbReference type="Pfam" id="PF12706">
    <property type="entry name" value="Lactamase_B_2"/>
    <property type="match status" value="1"/>
</dbReference>
<dbReference type="PANTHER" id="PTHR43546">
    <property type="entry name" value="UPF0173 METAL-DEPENDENT HYDROLASE MJ1163-RELATED"/>
    <property type="match status" value="1"/>
</dbReference>
<dbReference type="Proteomes" id="UP000655208">
    <property type="component" value="Unassembled WGS sequence"/>
</dbReference>
<proteinExistence type="predicted"/>
<dbReference type="RefSeq" id="WP_188944416.1">
    <property type="nucleotide sequence ID" value="NZ_BMNA01000013.1"/>
</dbReference>
<dbReference type="InterPro" id="IPR001279">
    <property type="entry name" value="Metallo-B-lactamas"/>
</dbReference>
<dbReference type="Gene3D" id="3.60.15.10">
    <property type="entry name" value="Ribonuclease Z/Hydroxyacylglutathione hydrolase-like"/>
    <property type="match status" value="1"/>
</dbReference>
<gene>
    <name evidence="2" type="ORF">GCM10011594_38360</name>
</gene>
<dbReference type="SUPFAM" id="SSF56281">
    <property type="entry name" value="Metallo-hydrolase/oxidoreductase"/>
    <property type="match status" value="1"/>
</dbReference>
<dbReference type="AlphaFoldDB" id="A0A917WM74"/>
<feature type="domain" description="Metallo-beta-lactamase" evidence="1">
    <location>
        <begin position="13"/>
        <end position="206"/>
    </location>
</feature>
<dbReference type="EMBL" id="BMNA01000013">
    <property type="protein sequence ID" value="GGM14654.1"/>
    <property type="molecule type" value="Genomic_DNA"/>
</dbReference>
<dbReference type="InterPro" id="IPR036866">
    <property type="entry name" value="RibonucZ/Hydroxyglut_hydro"/>
</dbReference>
<dbReference type="InterPro" id="IPR050114">
    <property type="entry name" value="UPF0173_UPF0282_UlaG_hydrolase"/>
</dbReference>
<evidence type="ECO:0000313" key="2">
    <source>
        <dbReference type="EMBL" id="GGM14654.1"/>
    </source>
</evidence>
<evidence type="ECO:0000259" key="1">
    <source>
        <dbReference type="SMART" id="SM00849"/>
    </source>
</evidence>
<sequence length="252" mass="26516">MSDLLSPTLHWLGQAGFALRSGETCVLFDPYLSDLCLRVHGLHRTVEAPVRPAQLGADLVLVSHWHEDHLDLDSAAEFVAAGARYLVPPSCAARLIGAGIDPAAVGAIRAGESVRHGDVSVIAVPARHAVPGFLTEDAVGFLVDLAGTRTYHSGDTDYDRSVVAAAGGEPIDVALLCVNGTGGNMNAWEAAALAAQLAPRRAVPMHFGMWSASAYGPGSTLDPEVFADLYRRLRPGADVVVPRLGHEFAVRG</sequence>
<keyword evidence="3" id="KW-1185">Reference proteome</keyword>
<reference evidence="2" key="2">
    <citation type="submission" date="2020-09" db="EMBL/GenBank/DDBJ databases">
        <authorList>
            <person name="Sun Q."/>
            <person name="Zhou Y."/>
        </authorList>
    </citation>
    <scope>NUCLEOTIDE SEQUENCE</scope>
    <source>
        <strain evidence="2">CGMCC 4.7308</strain>
    </source>
</reference>
<name>A0A917WM74_9ACTN</name>
<comment type="caution">
    <text evidence="2">The sequence shown here is derived from an EMBL/GenBank/DDBJ whole genome shotgun (WGS) entry which is preliminary data.</text>
</comment>